<feature type="transmembrane region" description="Helical" evidence="10">
    <location>
        <begin position="455"/>
        <end position="477"/>
    </location>
</feature>
<evidence type="ECO:0000256" key="3">
    <source>
        <dbReference type="ARBA" id="ARBA00022448"/>
    </source>
</evidence>
<dbReference type="InterPro" id="IPR017871">
    <property type="entry name" value="ABC_transporter-like_CS"/>
</dbReference>
<dbReference type="PANTHER" id="PTHR48042">
    <property type="entry name" value="ABC TRANSPORTER G FAMILY MEMBER 11"/>
    <property type="match status" value="1"/>
</dbReference>
<dbReference type="InterPro" id="IPR003593">
    <property type="entry name" value="AAA+_ATPase"/>
</dbReference>
<proteinExistence type="inferred from homology"/>
<dbReference type="Proteomes" id="UP000091857">
    <property type="component" value="Chromosome 12"/>
</dbReference>
<feature type="compositionally biased region" description="Polar residues" evidence="9">
    <location>
        <begin position="1"/>
        <end position="17"/>
    </location>
</feature>
<keyword evidence="8 10" id="KW-0472">Membrane</keyword>
<keyword evidence="6" id="KW-0067">ATP-binding</keyword>
<dbReference type="InterPro" id="IPR043926">
    <property type="entry name" value="ABCG_dom"/>
</dbReference>
<dbReference type="InterPro" id="IPR003439">
    <property type="entry name" value="ABC_transporter-like_ATP-bd"/>
</dbReference>
<dbReference type="Gene3D" id="3.40.50.300">
    <property type="entry name" value="P-loop containing nucleotide triphosphate hydrolases"/>
    <property type="match status" value="1"/>
</dbReference>
<dbReference type="InterPro" id="IPR052215">
    <property type="entry name" value="Plant_ABCG"/>
</dbReference>
<feature type="transmembrane region" description="Helical" evidence="10">
    <location>
        <begin position="682"/>
        <end position="703"/>
    </location>
</feature>
<dbReference type="Gramene" id="Manes.12G131400.1.v8.1">
    <property type="protein sequence ID" value="Manes.12G131400.1.v8.1.CDS"/>
    <property type="gene ID" value="Manes.12G131400.v8.1"/>
</dbReference>
<comment type="subcellular location">
    <subcellularLocation>
        <location evidence="1">Membrane</location>
        <topology evidence="1">Multi-pass membrane protein</topology>
    </subcellularLocation>
</comment>
<dbReference type="Pfam" id="PF19055">
    <property type="entry name" value="ABC2_membrane_7"/>
    <property type="match status" value="1"/>
</dbReference>
<evidence type="ECO:0000256" key="7">
    <source>
        <dbReference type="ARBA" id="ARBA00022989"/>
    </source>
</evidence>
<dbReference type="Pfam" id="PF01061">
    <property type="entry name" value="ABC2_membrane"/>
    <property type="match status" value="1"/>
</dbReference>
<accession>A0A2C9UW79</accession>
<dbReference type="AlphaFoldDB" id="A0A2C9UW79"/>
<comment type="caution">
    <text evidence="12">The sequence shown here is derived from an EMBL/GenBank/DDBJ whole genome shotgun (WGS) entry which is preliminary data.</text>
</comment>
<sequence>MDSTVNVPRWKPNQSPAGNPPQNKPTATQVNELEVQSIASEEDDNSLRVESVRFPFNISFASDTHDSHHLPFASSPSLKKIEMEAATTVVGLINDEKQLQFSSKDRNNDGIFCTWKDLRVTVGDGKNSRRGILQGLTGYAQPGEVLCVMGPSGCGKSTLLDALAGRLSSNTQQTGEILINGRKETLAFGTSAYVTQDDTLMTTLTVREAVYYSAQLQLPDSMLTSEKKERAEMTIREMGLQDSVDTRIGGWSSKGLSGGQKRRVSICIEILTRPKLLFLDEPTSGLDSAASYHVMKRILRLAKQDGRTVITSIHQPSSEVFELFHNLCLLSYGKTVYFGPVSMAEQFFSSNGFPCPSLRNPSDHYLRTINKDFEFDADIEQGDGGSISTEEAINVLVKSYQSSEIFKQVQQQVAYICERRGGMLEKKGSQASFITQCIVLTKRSFVNMYRDLGYYWLRLAIYIALCLCVGTIFHDIGLTYGSIQARGSMLMFVAAFLTFMAIGGFPSFVEDMKIFGRERLNGHYGVGAFVVGNTFSSIPYLLIISLIPGAIAYYLVGLQRSFEHFAYFALLLFACMMLVESLMMTVASIVPDFLMGIITGAGIQGVMMLNGGFFRLPDDLPKPFWRYPMYYIAFHKYANQGFYKNEFEGLTFPNNQAGGSPTITGEEILRNIWQVEMGYSKWVDIGILFGMVVVYRLMFLGIIKIVEKVKPIIKAVMSVPPAQVSSDT</sequence>
<organism evidence="12 13">
    <name type="scientific">Manihot esculenta</name>
    <name type="common">Cassava</name>
    <name type="synonym">Jatropha manihot</name>
    <dbReference type="NCBI Taxonomy" id="3983"/>
    <lineage>
        <taxon>Eukaryota</taxon>
        <taxon>Viridiplantae</taxon>
        <taxon>Streptophyta</taxon>
        <taxon>Embryophyta</taxon>
        <taxon>Tracheophyta</taxon>
        <taxon>Spermatophyta</taxon>
        <taxon>Magnoliopsida</taxon>
        <taxon>eudicotyledons</taxon>
        <taxon>Gunneridae</taxon>
        <taxon>Pentapetalae</taxon>
        <taxon>rosids</taxon>
        <taxon>fabids</taxon>
        <taxon>Malpighiales</taxon>
        <taxon>Euphorbiaceae</taxon>
        <taxon>Crotonoideae</taxon>
        <taxon>Manihoteae</taxon>
        <taxon>Manihot</taxon>
    </lineage>
</organism>
<protein>
    <recommendedName>
        <fullName evidence="11">ABC transporter domain-containing protein</fullName>
    </recommendedName>
</protein>
<feature type="region of interest" description="Disordered" evidence="9">
    <location>
        <begin position="1"/>
        <end position="27"/>
    </location>
</feature>
<dbReference type="GO" id="GO:0005524">
    <property type="term" value="F:ATP binding"/>
    <property type="evidence" value="ECO:0007669"/>
    <property type="project" value="UniProtKB-KW"/>
</dbReference>
<evidence type="ECO:0000256" key="10">
    <source>
        <dbReference type="SAM" id="Phobius"/>
    </source>
</evidence>
<keyword evidence="7 10" id="KW-1133">Transmembrane helix</keyword>
<name>A0A2C9UW79_MANES</name>
<dbReference type="Pfam" id="PF00005">
    <property type="entry name" value="ABC_tran"/>
    <property type="match status" value="1"/>
</dbReference>
<dbReference type="PROSITE" id="PS50893">
    <property type="entry name" value="ABC_TRANSPORTER_2"/>
    <property type="match status" value="1"/>
</dbReference>
<feature type="transmembrane region" description="Helical" evidence="10">
    <location>
        <begin position="489"/>
        <end position="509"/>
    </location>
</feature>
<evidence type="ECO:0000256" key="9">
    <source>
        <dbReference type="SAM" id="MobiDB-lite"/>
    </source>
</evidence>
<dbReference type="CDD" id="cd03213">
    <property type="entry name" value="ABCG_EPDR"/>
    <property type="match status" value="1"/>
</dbReference>
<dbReference type="GO" id="GO:0016887">
    <property type="term" value="F:ATP hydrolysis activity"/>
    <property type="evidence" value="ECO:0007669"/>
    <property type="project" value="InterPro"/>
</dbReference>
<dbReference type="InterPro" id="IPR013525">
    <property type="entry name" value="ABC2_TM"/>
</dbReference>
<reference evidence="13" key="1">
    <citation type="journal article" date="2016" name="Nat. Biotechnol.">
        <title>Sequencing wild and cultivated cassava and related species reveals extensive interspecific hybridization and genetic diversity.</title>
        <authorList>
            <person name="Bredeson J.V."/>
            <person name="Lyons J.B."/>
            <person name="Prochnik S.E."/>
            <person name="Wu G.A."/>
            <person name="Ha C.M."/>
            <person name="Edsinger-Gonzales E."/>
            <person name="Grimwood J."/>
            <person name="Schmutz J."/>
            <person name="Rabbi I.Y."/>
            <person name="Egesi C."/>
            <person name="Nauluvula P."/>
            <person name="Lebot V."/>
            <person name="Ndunguru J."/>
            <person name="Mkamilo G."/>
            <person name="Bart R.S."/>
            <person name="Setter T.L."/>
            <person name="Gleadow R.M."/>
            <person name="Kulakow P."/>
            <person name="Ferguson M.E."/>
            <person name="Rounsley S."/>
            <person name="Rokhsar D.S."/>
        </authorList>
    </citation>
    <scope>NUCLEOTIDE SEQUENCE [LARGE SCALE GENOMIC DNA]</scope>
    <source>
        <strain evidence="13">cv. AM560-2</strain>
    </source>
</reference>
<dbReference type="InterPro" id="IPR027417">
    <property type="entry name" value="P-loop_NTPase"/>
</dbReference>
<dbReference type="PANTHER" id="PTHR48042:SF19">
    <property type="entry name" value="OS09G0472100 PROTEIN"/>
    <property type="match status" value="1"/>
</dbReference>
<dbReference type="PROSITE" id="PS00211">
    <property type="entry name" value="ABC_TRANSPORTER_1"/>
    <property type="match status" value="1"/>
</dbReference>
<keyword evidence="4 10" id="KW-0812">Transmembrane</keyword>
<feature type="domain" description="ABC transporter" evidence="11">
    <location>
        <begin position="113"/>
        <end position="357"/>
    </location>
</feature>
<feature type="transmembrane region" description="Helical" evidence="10">
    <location>
        <begin position="565"/>
        <end position="587"/>
    </location>
</feature>
<dbReference type="FunFam" id="3.40.50.300:FF:001533">
    <property type="entry name" value="ABC transporter G family member 11"/>
    <property type="match status" value="1"/>
</dbReference>
<evidence type="ECO:0000313" key="12">
    <source>
        <dbReference type="EMBL" id="OAY35801.1"/>
    </source>
</evidence>
<gene>
    <name evidence="12" type="ORF">MANES_12G131400v8</name>
</gene>
<evidence type="ECO:0000259" key="11">
    <source>
        <dbReference type="PROSITE" id="PS50893"/>
    </source>
</evidence>
<evidence type="ECO:0000256" key="8">
    <source>
        <dbReference type="ARBA" id="ARBA00023136"/>
    </source>
</evidence>
<evidence type="ECO:0000256" key="1">
    <source>
        <dbReference type="ARBA" id="ARBA00004141"/>
    </source>
</evidence>
<dbReference type="SMART" id="SM00382">
    <property type="entry name" value="AAA"/>
    <property type="match status" value="1"/>
</dbReference>
<keyword evidence="3" id="KW-0813">Transport</keyword>
<evidence type="ECO:0000256" key="6">
    <source>
        <dbReference type="ARBA" id="ARBA00022840"/>
    </source>
</evidence>
<dbReference type="GO" id="GO:0140359">
    <property type="term" value="F:ABC-type transporter activity"/>
    <property type="evidence" value="ECO:0007669"/>
    <property type="project" value="InterPro"/>
</dbReference>
<feature type="transmembrane region" description="Helical" evidence="10">
    <location>
        <begin position="538"/>
        <end position="558"/>
    </location>
</feature>
<dbReference type="SUPFAM" id="SSF52540">
    <property type="entry name" value="P-loop containing nucleoside triphosphate hydrolases"/>
    <property type="match status" value="1"/>
</dbReference>
<evidence type="ECO:0000256" key="2">
    <source>
        <dbReference type="ARBA" id="ARBA00005814"/>
    </source>
</evidence>
<evidence type="ECO:0000256" key="5">
    <source>
        <dbReference type="ARBA" id="ARBA00022741"/>
    </source>
</evidence>
<dbReference type="GO" id="GO:0005886">
    <property type="term" value="C:plasma membrane"/>
    <property type="evidence" value="ECO:0000318"/>
    <property type="project" value="GO_Central"/>
</dbReference>
<comment type="similarity">
    <text evidence="2">Belongs to the ABC transporter superfamily. ABCG family. Eye pigment precursor importer (TC 3.A.1.204) subfamily.</text>
</comment>
<keyword evidence="5" id="KW-0547">Nucleotide-binding</keyword>
<dbReference type="EMBL" id="CM004398">
    <property type="protein sequence ID" value="OAY35801.1"/>
    <property type="molecule type" value="Genomic_DNA"/>
</dbReference>
<dbReference type="OrthoDB" id="66620at2759"/>
<keyword evidence="13" id="KW-1185">Reference proteome</keyword>
<evidence type="ECO:0000256" key="4">
    <source>
        <dbReference type="ARBA" id="ARBA00022692"/>
    </source>
</evidence>
<dbReference type="GO" id="GO:0055085">
    <property type="term" value="P:transmembrane transport"/>
    <property type="evidence" value="ECO:0000318"/>
    <property type="project" value="GO_Central"/>
</dbReference>
<dbReference type="GO" id="GO:0022857">
    <property type="term" value="F:transmembrane transporter activity"/>
    <property type="evidence" value="ECO:0000318"/>
    <property type="project" value="GO_Central"/>
</dbReference>
<evidence type="ECO:0000313" key="13">
    <source>
        <dbReference type="Proteomes" id="UP000091857"/>
    </source>
</evidence>